<dbReference type="GO" id="GO:0004026">
    <property type="term" value="F:alcohol O-acetyltransferase activity"/>
    <property type="evidence" value="ECO:0007669"/>
    <property type="project" value="UniProtKB-EC"/>
</dbReference>
<reference evidence="4 5" key="1">
    <citation type="journal article" date="2018" name="Nat. Genet.">
        <title>The Rosa genome provides new insights in the design of modern roses.</title>
        <authorList>
            <person name="Bendahmane M."/>
        </authorList>
    </citation>
    <scope>NUCLEOTIDE SEQUENCE [LARGE SCALE GENOMIC DNA]</scope>
    <source>
        <strain evidence="5">cv. Old Blush</strain>
    </source>
</reference>
<proteinExistence type="inferred from homology"/>
<name>A0A2P6SGK7_ROSCH</name>
<keyword evidence="3 4" id="KW-0012">Acyltransferase</keyword>
<evidence type="ECO:0000313" key="4">
    <source>
        <dbReference type="EMBL" id="PRQ57817.1"/>
    </source>
</evidence>
<dbReference type="STRING" id="74649.A0A2P6SGK7"/>
<keyword evidence="2 4" id="KW-0808">Transferase</keyword>
<evidence type="ECO:0000313" key="5">
    <source>
        <dbReference type="Proteomes" id="UP000238479"/>
    </source>
</evidence>
<comment type="caution">
    <text evidence="4">The sequence shown here is derived from an EMBL/GenBank/DDBJ whole genome shotgun (WGS) entry which is preliminary data.</text>
</comment>
<dbReference type="PANTHER" id="PTHR31623:SF20">
    <property type="entry name" value="VINORINE SYNTHASE-LIKE"/>
    <property type="match status" value="1"/>
</dbReference>
<evidence type="ECO:0000256" key="3">
    <source>
        <dbReference type="ARBA" id="ARBA00023315"/>
    </source>
</evidence>
<keyword evidence="5" id="KW-1185">Reference proteome</keyword>
<dbReference type="Proteomes" id="UP000238479">
    <property type="component" value="Chromosome 1"/>
</dbReference>
<organism evidence="4 5">
    <name type="scientific">Rosa chinensis</name>
    <name type="common">China rose</name>
    <dbReference type="NCBI Taxonomy" id="74649"/>
    <lineage>
        <taxon>Eukaryota</taxon>
        <taxon>Viridiplantae</taxon>
        <taxon>Streptophyta</taxon>
        <taxon>Embryophyta</taxon>
        <taxon>Tracheophyta</taxon>
        <taxon>Spermatophyta</taxon>
        <taxon>Magnoliopsida</taxon>
        <taxon>eudicotyledons</taxon>
        <taxon>Gunneridae</taxon>
        <taxon>Pentapetalae</taxon>
        <taxon>rosids</taxon>
        <taxon>fabids</taxon>
        <taxon>Rosales</taxon>
        <taxon>Rosaceae</taxon>
        <taxon>Rosoideae</taxon>
        <taxon>Rosoideae incertae sedis</taxon>
        <taxon>Rosa</taxon>
    </lineage>
</organism>
<evidence type="ECO:0000256" key="2">
    <source>
        <dbReference type="ARBA" id="ARBA00022679"/>
    </source>
</evidence>
<dbReference type="OMA" id="HESLNEF"/>
<accession>A0A2P6SGK7</accession>
<gene>
    <name evidence="4" type="ORF">RchiOBHm_Chr1g0352471</name>
</gene>
<dbReference type="EC" id="2.3.1.84" evidence="4"/>
<evidence type="ECO:0000256" key="1">
    <source>
        <dbReference type="ARBA" id="ARBA00009861"/>
    </source>
</evidence>
<dbReference type="OrthoDB" id="671439at2759"/>
<dbReference type="Gramene" id="PRQ57817">
    <property type="protein sequence ID" value="PRQ57817"/>
    <property type="gene ID" value="RchiOBHm_Chr1g0352471"/>
</dbReference>
<comment type="similarity">
    <text evidence="1">Belongs to the plant acyltransferase family.</text>
</comment>
<dbReference type="Pfam" id="PF02458">
    <property type="entry name" value="Transferase"/>
    <property type="match status" value="1"/>
</dbReference>
<protein>
    <submittedName>
        <fullName evidence="4">Putative alcohol O-acetyltransferase</fullName>
        <ecNumber evidence="4">2.3.1.84</ecNumber>
    </submittedName>
</protein>
<sequence length="451" mass="51149">MVNIEVTVISRYTIKPSTASSSPHLLQPYKLSIFDQLTPNTYVPTIFFYRITVPSFNLPQTLIQLRNSLSETLTLYYPLSGRIKNNLYVHDFDAGVPYLEAQVNCPMLEFLKLRETEWLNHFVPVHPFLKEMDSELLPLIACQANIFDGGIAMGISLSHKLADGVTANAFLKTWAAIFRGCRQEIIYPNLFQASLVFPPRDNLPKRYVALMERLWFEQKKDYVTRRFLFDAKAISALQAKAKSEPVPKPSRIEALTCFLWKHQMAASRASSSGTSPKLSIVAHAVNLRPRMNPQMLLDNTIGNIILWAPVLLDILEETAPQSGDHELCDLVNMLHESLNEFNNEYLETLKGKEGFGAICDLLDLMEEGTSIKPPPEIYAFTSWTRILNKLDFGWGKPFQIGVIGKVGPVFRNLTIFVQCDQEIEAWVTLEEKQMAMLEKDSQFLAFASPNP</sequence>
<dbReference type="Gene3D" id="3.30.559.10">
    <property type="entry name" value="Chloramphenicol acetyltransferase-like domain"/>
    <property type="match status" value="2"/>
</dbReference>
<dbReference type="EMBL" id="PDCK01000039">
    <property type="protein sequence ID" value="PRQ57817.1"/>
    <property type="molecule type" value="Genomic_DNA"/>
</dbReference>
<dbReference type="AlphaFoldDB" id="A0A2P6SGK7"/>
<dbReference type="PANTHER" id="PTHR31623">
    <property type="entry name" value="F21J9.9"/>
    <property type="match status" value="1"/>
</dbReference>
<dbReference type="InterPro" id="IPR023213">
    <property type="entry name" value="CAT-like_dom_sf"/>
</dbReference>